<proteinExistence type="predicted"/>
<reference evidence="1 2" key="1">
    <citation type="journal article" date="2014" name="Agronomy (Basel)">
        <title>A Draft Genome Sequence for Ensete ventricosum, the Drought-Tolerant Tree Against Hunger.</title>
        <authorList>
            <person name="Harrison J."/>
            <person name="Moore K.A."/>
            <person name="Paszkiewicz K."/>
            <person name="Jones T."/>
            <person name="Grant M."/>
            <person name="Ambacheew D."/>
            <person name="Muzemil S."/>
            <person name="Studholme D.J."/>
        </authorList>
    </citation>
    <scope>NUCLEOTIDE SEQUENCE [LARGE SCALE GENOMIC DNA]</scope>
</reference>
<comment type="caution">
    <text evidence="1">The sequence shown here is derived from an EMBL/GenBank/DDBJ whole genome shotgun (WGS) entry which is preliminary data.</text>
</comment>
<sequence>MQIPTLCICVYVDANVERCRPFSYYCRRRRRCKATMLYICICVSRKENGKRHKSEYFYSGKKIKDRKRKGEEDLFQAVEELVGEVGEKSLLALFSSTGEHLVEITVQECGLEVIDQIVLHRRQIDGALADPVHTSLPLHAFFHGHRRMKAQCERSLTASPCQRTTHRTKCFL</sequence>
<gene>
    <name evidence="1" type="ORF">B296_00024951</name>
</gene>
<accession>A0A427ADZ9</accession>
<protein>
    <submittedName>
        <fullName evidence="1">Uncharacterized protein</fullName>
    </submittedName>
</protein>
<evidence type="ECO:0000313" key="2">
    <source>
        <dbReference type="Proteomes" id="UP000287651"/>
    </source>
</evidence>
<name>A0A427ADZ9_ENSVE</name>
<dbReference type="EMBL" id="AMZH03002769">
    <property type="protein sequence ID" value="RRT74459.1"/>
    <property type="molecule type" value="Genomic_DNA"/>
</dbReference>
<evidence type="ECO:0000313" key="1">
    <source>
        <dbReference type="EMBL" id="RRT74459.1"/>
    </source>
</evidence>
<dbReference type="Proteomes" id="UP000287651">
    <property type="component" value="Unassembled WGS sequence"/>
</dbReference>
<dbReference type="AlphaFoldDB" id="A0A427ADZ9"/>
<organism evidence="1 2">
    <name type="scientific">Ensete ventricosum</name>
    <name type="common">Abyssinian banana</name>
    <name type="synonym">Musa ensete</name>
    <dbReference type="NCBI Taxonomy" id="4639"/>
    <lineage>
        <taxon>Eukaryota</taxon>
        <taxon>Viridiplantae</taxon>
        <taxon>Streptophyta</taxon>
        <taxon>Embryophyta</taxon>
        <taxon>Tracheophyta</taxon>
        <taxon>Spermatophyta</taxon>
        <taxon>Magnoliopsida</taxon>
        <taxon>Liliopsida</taxon>
        <taxon>Zingiberales</taxon>
        <taxon>Musaceae</taxon>
        <taxon>Ensete</taxon>
    </lineage>
</organism>